<dbReference type="AlphaFoldDB" id="A0A1N6IIW6"/>
<feature type="transmembrane region" description="Helical" evidence="7">
    <location>
        <begin position="6"/>
        <end position="35"/>
    </location>
</feature>
<dbReference type="InterPro" id="IPR010656">
    <property type="entry name" value="DctM"/>
</dbReference>
<keyword evidence="6 7" id="KW-0472">Membrane</keyword>
<evidence type="ECO:0000256" key="5">
    <source>
        <dbReference type="ARBA" id="ARBA00022989"/>
    </source>
</evidence>
<protein>
    <submittedName>
        <fullName evidence="9">TRAP transporter, DctM subunit</fullName>
    </submittedName>
</protein>
<keyword evidence="10" id="KW-1185">Reference proteome</keyword>
<keyword evidence="3" id="KW-0997">Cell inner membrane</keyword>
<feature type="transmembrane region" description="Helical" evidence="7">
    <location>
        <begin position="47"/>
        <end position="70"/>
    </location>
</feature>
<feature type="domain" description="TRAP C4-dicarboxylate transport system permease DctM subunit" evidence="8">
    <location>
        <begin position="10"/>
        <end position="422"/>
    </location>
</feature>
<evidence type="ECO:0000313" key="9">
    <source>
        <dbReference type="EMBL" id="SIO31935.1"/>
    </source>
</evidence>
<evidence type="ECO:0000256" key="4">
    <source>
        <dbReference type="ARBA" id="ARBA00022692"/>
    </source>
</evidence>
<evidence type="ECO:0000256" key="3">
    <source>
        <dbReference type="ARBA" id="ARBA00022519"/>
    </source>
</evidence>
<keyword evidence="2" id="KW-1003">Cell membrane</keyword>
<dbReference type="GO" id="GO:0022857">
    <property type="term" value="F:transmembrane transporter activity"/>
    <property type="evidence" value="ECO:0007669"/>
    <property type="project" value="TreeGrafter"/>
</dbReference>
<dbReference type="PANTHER" id="PTHR33362:SF2">
    <property type="entry name" value="TRAP TRANSPORTER LARGE PERMEASE PROTEIN"/>
    <property type="match status" value="1"/>
</dbReference>
<evidence type="ECO:0000256" key="6">
    <source>
        <dbReference type="ARBA" id="ARBA00023136"/>
    </source>
</evidence>
<dbReference type="GO" id="GO:0005886">
    <property type="term" value="C:plasma membrane"/>
    <property type="evidence" value="ECO:0007669"/>
    <property type="project" value="UniProtKB-SubCell"/>
</dbReference>
<feature type="transmembrane region" description="Helical" evidence="7">
    <location>
        <begin position="222"/>
        <end position="240"/>
    </location>
</feature>
<evidence type="ECO:0000259" key="8">
    <source>
        <dbReference type="Pfam" id="PF06808"/>
    </source>
</evidence>
<evidence type="ECO:0000256" key="7">
    <source>
        <dbReference type="SAM" id="Phobius"/>
    </source>
</evidence>
<dbReference type="PANTHER" id="PTHR33362">
    <property type="entry name" value="SIALIC ACID TRAP TRANSPORTER PERMEASE PROTEIN SIAT-RELATED"/>
    <property type="match status" value="1"/>
</dbReference>
<feature type="transmembrane region" description="Helical" evidence="7">
    <location>
        <begin position="277"/>
        <end position="299"/>
    </location>
</feature>
<accession>A0A1N6IIW6</accession>
<dbReference type="OrthoDB" id="5404879at2"/>
<evidence type="ECO:0000313" key="10">
    <source>
        <dbReference type="Proteomes" id="UP000184694"/>
    </source>
</evidence>
<dbReference type="EMBL" id="FSRG01000006">
    <property type="protein sequence ID" value="SIO31935.1"/>
    <property type="molecule type" value="Genomic_DNA"/>
</dbReference>
<reference evidence="10" key="1">
    <citation type="submission" date="2016-11" db="EMBL/GenBank/DDBJ databases">
        <authorList>
            <person name="Varghese N."/>
            <person name="Submissions S."/>
        </authorList>
    </citation>
    <scope>NUCLEOTIDE SEQUENCE [LARGE SCALE GENOMIC DNA]</scope>
    <source>
        <strain evidence="10">DSM 17456</strain>
    </source>
</reference>
<dbReference type="RefSeq" id="WP_074217536.1">
    <property type="nucleotide sequence ID" value="NZ_FSRG01000006.1"/>
</dbReference>
<dbReference type="Proteomes" id="UP000184694">
    <property type="component" value="Unassembled WGS sequence"/>
</dbReference>
<feature type="transmembrane region" description="Helical" evidence="7">
    <location>
        <begin position="403"/>
        <end position="428"/>
    </location>
</feature>
<sequence length="433" mass="45819">MSITIAIAIGILVFTLFIGVPIPFAFFSSAAFLIFQGGYDPSFLLPYGFAKMNSVVLLTIPLFIMAGGVMDKGGIGDKLIDVVDVIAGRIRGGLGVVCVITCAIFGAVSGSSSATVSCIGSIMMPKLKRAGYPTGHAAALLASSGVLGILIPPSMLMILYAWMGNQSVLACFLAAFVPGVILTTLLSLVNLYLLRNNKNIQVADHGDLATTGKLFIKKGAKASPALMMPVIILGGIYGGIMTPTEAAAAAVLYAIPVALFVYRGLKARDLMKTLIESATTTGVIMAMTFAVMILSRLYIMEDLPTQVMDVLTSVSENKYVILMMINVFMLIMGMLMDDVSGVLLGTPLLLPLVTQLGVDPIHFAAIMGVNLGMGNVTPPTAPLLYLSGRISGARVNTMLKPTIILILFAWLPTLLITTYIPEVSLWLVNLAMN</sequence>
<keyword evidence="5 7" id="KW-1133">Transmembrane helix</keyword>
<feature type="transmembrane region" description="Helical" evidence="7">
    <location>
        <begin position="246"/>
        <end position="265"/>
    </location>
</feature>
<feature type="transmembrane region" description="Helical" evidence="7">
    <location>
        <begin position="137"/>
        <end position="161"/>
    </location>
</feature>
<dbReference type="PIRSF" id="PIRSF006066">
    <property type="entry name" value="HI0050"/>
    <property type="match status" value="1"/>
</dbReference>
<dbReference type="STRING" id="1121457.SAMN02745161_2794"/>
<dbReference type="Pfam" id="PF06808">
    <property type="entry name" value="DctM"/>
    <property type="match status" value="1"/>
</dbReference>
<comment type="subcellular location">
    <subcellularLocation>
        <location evidence="1">Cell inner membrane</location>
        <topology evidence="1">Multi-pass membrane protein</topology>
    </subcellularLocation>
</comment>
<organism evidence="9 10">
    <name type="scientific">Halodesulfovibrio marinisediminis DSM 17456</name>
    <dbReference type="NCBI Taxonomy" id="1121457"/>
    <lineage>
        <taxon>Bacteria</taxon>
        <taxon>Pseudomonadati</taxon>
        <taxon>Thermodesulfobacteriota</taxon>
        <taxon>Desulfovibrionia</taxon>
        <taxon>Desulfovibrionales</taxon>
        <taxon>Desulfovibrionaceae</taxon>
        <taxon>Halodesulfovibrio</taxon>
    </lineage>
</organism>
<name>A0A1N6IIW6_9BACT</name>
<dbReference type="NCBIfam" id="TIGR00786">
    <property type="entry name" value="dctM"/>
    <property type="match status" value="1"/>
</dbReference>
<feature type="transmembrane region" description="Helical" evidence="7">
    <location>
        <begin position="319"/>
        <end position="336"/>
    </location>
</feature>
<evidence type="ECO:0000256" key="1">
    <source>
        <dbReference type="ARBA" id="ARBA00004429"/>
    </source>
</evidence>
<keyword evidence="4 7" id="KW-0812">Transmembrane</keyword>
<evidence type="ECO:0000256" key="2">
    <source>
        <dbReference type="ARBA" id="ARBA00022475"/>
    </source>
</evidence>
<feature type="transmembrane region" description="Helical" evidence="7">
    <location>
        <begin position="90"/>
        <end position="116"/>
    </location>
</feature>
<gene>
    <name evidence="9" type="ORF">SAMN02745161_2794</name>
</gene>
<feature type="transmembrane region" description="Helical" evidence="7">
    <location>
        <begin position="167"/>
        <end position="193"/>
    </location>
</feature>
<dbReference type="InterPro" id="IPR004681">
    <property type="entry name" value="TRAP_DctM"/>
</dbReference>
<proteinExistence type="predicted"/>